<dbReference type="Proteomes" id="UP000271624">
    <property type="component" value="Unassembled WGS sequence"/>
</dbReference>
<name>A0A3S1AKQ4_9CYAN</name>
<proteinExistence type="predicted"/>
<dbReference type="AlphaFoldDB" id="A0A3S1AKQ4"/>
<comment type="caution">
    <text evidence="1">The sequence shown here is derived from an EMBL/GenBank/DDBJ whole genome shotgun (WGS) entry which is preliminary data.</text>
</comment>
<gene>
    <name evidence="1" type="ORF">DSM106972_055540</name>
</gene>
<evidence type="ECO:0008006" key="3">
    <source>
        <dbReference type="Google" id="ProtNLM"/>
    </source>
</evidence>
<reference evidence="1" key="2">
    <citation type="journal article" date="2019" name="Genome Biol. Evol.">
        <title>Day and night: Metabolic profiles and evolutionary relationships of six axenic non-marine cyanobacteria.</title>
        <authorList>
            <person name="Will S.E."/>
            <person name="Henke P."/>
            <person name="Boedeker C."/>
            <person name="Huang S."/>
            <person name="Brinkmann H."/>
            <person name="Rohde M."/>
            <person name="Jarek M."/>
            <person name="Friedl T."/>
            <person name="Seufert S."/>
            <person name="Schumacher M."/>
            <person name="Overmann J."/>
            <person name="Neumann-Schaal M."/>
            <person name="Petersen J."/>
        </authorList>
    </citation>
    <scope>NUCLEOTIDE SEQUENCE [LARGE SCALE GENOMIC DNA]</scope>
    <source>
        <strain evidence="1">PCC 7102</strain>
    </source>
</reference>
<accession>A0A3S1AKQ4</accession>
<evidence type="ECO:0000313" key="1">
    <source>
        <dbReference type="EMBL" id="RUT03246.1"/>
    </source>
</evidence>
<keyword evidence="2" id="KW-1185">Reference proteome</keyword>
<dbReference type="InterPro" id="IPR019292">
    <property type="entry name" value="McrC"/>
</dbReference>
<dbReference type="RefSeq" id="WP_233787032.1">
    <property type="nucleotide sequence ID" value="NZ_RSCL01000014.1"/>
</dbReference>
<reference evidence="1" key="1">
    <citation type="submission" date="2018-12" db="EMBL/GenBank/DDBJ databases">
        <authorList>
            <person name="Will S."/>
            <person name="Neumann-Schaal M."/>
            <person name="Henke P."/>
        </authorList>
    </citation>
    <scope>NUCLEOTIDE SEQUENCE</scope>
    <source>
        <strain evidence="1">PCC 7102</strain>
    </source>
</reference>
<dbReference type="PANTHER" id="PTHR38733">
    <property type="entry name" value="PROTEIN MCRC"/>
    <property type="match status" value="1"/>
</dbReference>
<sequence length="424" mass="49677">MLRQFLFKQKGASSKGDFQKAKNTTIKLSEQRIIEIKEYEEKYFLKDEIPELVGIDLYKKYKNQLEVDFPNYRTGNQWKLKAKGWVGYIPVNSHICLKLNPKIPIKNIFGMLEYAYTIKSFKFLEGIINCDSVKDFYSQLAYLLCQKLLERCRRGLYKNYLHKSEQLTYSRGRLDIEETIKNPWNVKFRCHYQEQTTDIVENRILLWTVYIIGRSGLCSEKVSSTVRRAFHALQGFVTLQICSSKDCIGINYNSLNQDYELLHNLSRLFLDNSVPTHEKGEHISLPFLVDMARLYELFIAEWLKVNLPKNLMLKYQERIDIVKSLYFKTDLVVYESLTSIPRFIIDTKYKNTASVSSDDVAQVIAYAVSKNCKEAILLYPTLLKQPLNQYVGDIRIRSLTFSLNDDFEYAGNTFLNELFSEHIE</sequence>
<dbReference type="PANTHER" id="PTHR38733:SF1">
    <property type="entry name" value="TYPE IV METHYL-DIRECTED RESTRICTION ENZYME ECOKMCRBC"/>
    <property type="match status" value="1"/>
</dbReference>
<dbReference type="EMBL" id="RSCL01000014">
    <property type="protein sequence ID" value="RUT03246.1"/>
    <property type="molecule type" value="Genomic_DNA"/>
</dbReference>
<dbReference type="Pfam" id="PF10117">
    <property type="entry name" value="McrBC"/>
    <property type="match status" value="1"/>
</dbReference>
<protein>
    <recommendedName>
        <fullName evidence="3">Restriction endonuclease</fullName>
    </recommendedName>
</protein>
<organism evidence="1 2">
    <name type="scientific">Dulcicalothrix desertica PCC 7102</name>
    <dbReference type="NCBI Taxonomy" id="232991"/>
    <lineage>
        <taxon>Bacteria</taxon>
        <taxon>Bacillati</taxon>
        <taxon>Cyanobacteriota</taxon>
        <taxon>Cyanophyceae</taxon>
        <taxon>Nostocales</taxon>
        <taxon>Calotrichaceae</taxon>
        <taxon>Dulcicalothrix</taxon>
    </lineage>
</organism>
<evidence type="ECO:0000313" key="2">
    <source>
        <dbReference type="Proteomes" id="UP000271624"/>
    </source>
</evidence>